<keyword evidence="3" id="KW-1185">Reference proteome</keyword>
<proteinExistence type="predicted"/>
<dbReference type="Proteomes" id="UP001359485">
    <property type="component" value="Unassembled WGS sequence"/>
</dbReference>
<sequence>MTSAMPALAKESITQKWIHEKVEDGKSFVNWKHFEQFRQENENGCEKKMWAPGLFSLSTSPTPRIHRIPSVFHWSQTCRSSSVCPPIENRNVHVHVFFIFVLNLFQNVLSALLSILWNNMLIAPRFLVTPWFWLLRKLAFASVALLRWILGLIQTRPANGTRQRVVLISGGSTVQTLHLARNFYLAGARVIVCEIKGRFGLARFSTAVSKFYTLAAPENVRPLNYVNALAAIVEKENVSYYIPVSATNEAFYDALAKPQLELLGCTVFCPTFKEVLLLDDLFEVLSKCRSLGLTTPPYHHVTSHEDVIRLYESGLLRTNKHFMTNVGALGSGERVSIQVPPFQQDFRTPLEISHQKPWVIVQEVKGEHYVTCTTVKEGLVVGNVTCRMEQDDRKRGLIPVDQEDITRWIQTFFAKLKFRGICGHFSFRFVVPPNISATVLLVGCKVGVSLPYICFSGVHPRIVWRPCRHFSRQSSGPLVVTRPRYWMCDVLFSALRHPSIETLAKLIGTVLDKREALFIYWDPLPYFAYYHFQLPLTNLISLLSGRNKKKTIIR</sequence>
<evidence type="ECO:0000313" key="3">
    <source>
        <dbReference type="Proteomes" id="UP001359485"/>
    </source>
</evidence>
<organism evidence="2 3">
    <name type="scientific">Polyplax serrata</name>
    <name type="common">Common mouse louse</name>
    <dbReference type="NCBI Taxonomy" id="468196"/>
    <lineage>
        <taxon>Eukaryota</taxon>
        <taxon>Metazoa</taxon>
        <taxon>Ecdysozoa</taxon>
        <taxon>Arthropoda</taxon>
        <taxon>Hexapoda</taxon>
        <taxon>Insecta</taxon>
        <taxon>Pterygota</taxon>
        <taxon>Neoptera</taxon>
        <taxon>Paraneoptera</taxon>
        <taxon>Psocodea</taxon>
        <taxon>Troctomorpha</taxon>
        <taxon>Phthiraptera</taxon>
        <taxon>Anoplura</taxon>
        <taxon>Polyplacidae</taxon>
        <taxon>Polyplax</taxon>
    </lineage>
</organism>
<keyword evidence="1" id="KW-0472">Membrane</keyword>
<accession>A0ABR1AR87</accession>
<comment type="caution">
    <text evidence="2">The sequence shown here is derived from an EMBL/GenBank/DDBJ whole genome shotgun (WGS) entry which is preliminary data.</text>
</comment>
<gene>
    <name evidence="2" type="ORF">RUM44_008925</name>
</gene>
<keyword evidence="1" id="KW-1133">Transmembrane helix</keyword>
<dbReference type="Gene3D" id="3.40.50.20">
    <property type="match status" value="1"/>
</dbReference>
<evidence type="ECO:0000256" key="1">
    <source>
        <dbReference type="SAM" id="Phobius"/>
    </source>
</evidence>
<dbReference type="EMBL" id="JAWJWF010000045">
    <property type="protein sequence ID" value="KAK6626452.1"/>
    <property type="molecule type" value="Genomic_DNA"/>
</dbReference>
<protein>
    <submittedName>
        <fullName evidence="2">Uncharacterized protein</fullName>
    </submittedName>
</protein>
<name>A0ABR1AR87_POLSC</name>
<reference evidence="2 3" key="1">
    <citation type="submission" date="2023-09" db="EMBL/GenBank/DDBJ databases">
        <title>Genomes of two closely related lineages of the louse Polyplax serrata with different host specificities.</title>
        <authorList>
            <person name="Martinu J."/>
            <person name="Tarabai H."/>
            <person name="Stefka J."/>
            <person name="Hypsa V."/>
        </authorList>
    </citation>
    <scope>NUCLEOTIDE SEQUENCE [LARGE SCALE GENOMIC DNA]</scope>
    <source>
        <strain evidence="2">98ZLc_SE</strain>
    </source>
</reference>
<keyword evidence="1" id="KW-0812">Transmembrane</keyword>
<feature type="transmembrane region" description="Helical" evidence="1">
    <location>
        <begin position="96"/>
        <end position="118"/>
    </location>
</feature>
<evidence type="ECO:0000313" key="2">
    <source>
        <dbReference type="EMBL" id="KAK6626452.1"/>
    </source>
</evidence>